<dbReference type="AlphaFoldDB" id="A0A4Y9ZPL1"/>
<dbReference type="EMBL" id="SFCI01001605">
    <property type="protein sequence ID" value="TFY75369.1"/>
    <property type="molecule type" value="Genomic_DNA"/>
</dbReference>
<evidence type="ECO:0000313" key="2">
    <source>
        <dbReference type="EMBL" id="TFY75369.1"/>
    </source>
</evidence>
<keyword evidence="3" id="KW-1185">Reference proteome</keyword>
<organism evidence="2 3">
    <name type="scientific">Hericium alpestre</name>
    <dbReference type="NCBI Taxonomy" id="135208"/>
    <lineage>
        <taxon>Eukaryota</taxon>
        <taxon>Fungi</taxon>
        <taxon>Dikarya</taxon>
        <taxon>Basidiomycota</taxon>
        <taxon>Agaricomycotina</taxon>
        <taxon>Agaricomycetes</taxon>
        <taxon>Russulales</taxon>
        <taxon>Hericiaceae</taxon>
        <taxon>Hericium</taxon>
    </lineage>
</organism>
<name>A0A4Y9ZPL1_9AGAM</name>
<accession>A0A4Y9ZPL1</accession>
<proteinExistence type="predicted"/>
<gene>
    <name evidence="2" type="ORF">EWM64_g8644</name>
</gene>
<sequence length="361" mass="40197">MPLRALVDPSSSTVTGGLRTRECKNAEVIEISSDEEDDLSRPTRSRKIDSSAPPLSKGKGRMVIDLSKASERTLKRKASSGEGSSIDVNPKKLKRERDQVRELKAQLAAARKEADESKNELQLLKASGTRRAASGKVICPAPARKSFKIVTAEDARRHGVPSDWTFGLPEQTHLDLQALMQRMLDNRDDEIGADIDEMTEIIKDVALNHTDPVIYGAHPEPNDPSVRYTFVDNPPGQPWLTLRWWSGRDMGYYFDLVDLDTRAVLLPPKDVIIEVETMMMRTVLITVEEGTRRARRLAQLGGTGEERYLTPHGSQLFFYRIRKAGRGRQTHRELVAEVIAPYPPAGAGQAPRLDLLTAVLG</sequence>
<dbReference type="Proteomes" id="UP000298061">
    <property type="component" value="Unassembled WGS sequence"/>
</dbReference>
<comment type="caution">
    <text evidence="2">The sequence shown here is derived from an EMBL/GenBank/DDBJ whole genome shotgun (WGS) entry which is preliminary data.</text>
</comment>
<protein>
    <submittedName>
        <fullName evidence="2">Uncharacterized protein</fullName>
    </submittedName>
</protein>
<dbReference type="OrthoDB" id="10664897at2759"/>
<evidence type="ECO:0000313" key="3">
    <source>
        <dbReference type="Proteomes" id="UP000298061"/>
    </source>
</evidence>
<feature type="region of interest" description="Disordered" evidence="1">
    <location>
        <begin position="29"/>
        <end position="97"/>
    </location>
</feature>
<reference evidence="2 3" key="1">
    <citation type="submission" date="2019-02" db="EMBL/GenBank/DDBJ databases">
        <title>Genome sequencing of the rare red list fungi Hericium alpestre (H. flagellum).</title>
        <authorList>
            <person name="Buettner E."/>
            <person name="Kellner H."/>
        </authorList>
    </citation>
    <scope>NUCLEOTIDE SEQUENCE [LARGE SCALE GENOMIC DNA]</scope>
    <source>
        <strain evidence="2 3">DSM 108284</strain>
    </source>
</reference>
<evidence type="ECO:0000256" key="1">
    <source>
        <dbReference type="SAM" id="MobiDB-lite"/>
    </source>
</evidence>